<gene>
    <name evidence="1" type="ORF">SAHL_15605</name>
</gene>
<dbReference type="RefSeq" id="WP_123592332.1">
    <property type="nucleotide sequence ID" value="NZ_AYKF01000125.1"/>
</dbReference>
<proteinExistence type="predicted"/>
<evidence type="ECO:0008006" key="3">
    <source>
        <dbReference type="Google" id="ProtNLM"/>
    </source>
</evidence>
<dbReference type="Proteomes" id="UP000285123">
    <property type="component" value="Unassembled WGS sequence"/>
</dbReference>
<name>A0A423PG28_9GAMM</name>
<evidence type="ECO:0000313" key="2">
    <source>
        <dbReference type="Proteomes" id="UP000285123"/>
    </source>
</evidence>
<comment type="caution">
    <text evidence="1">The sequence shown here is derived from an EMBL/GenBank/DDBJ whole genome shotgun (WGS) entry which is preliminary data.</text>
</comment>
<organism evidence="1 2">
    <name type="scientific">Salinisphaera orenii YIM 95161</name>
    <dbReference type="NCBI Taxonomy" id="1051139"/>
    <lineage>
        <taxon>Bacteria</taxon>
        <taxon>Pseudomonadati</taxon>
        <taxon>Pseudomonadota</taxon>
        <taxon>Gammaproteobacteria</taxon>
        <taxon>Salinisphaerales</taxon>
        <taxon>Salinisphaeraceae</taxon>
        <taxon>Salinisphaera</taxon>
    </lineage>
</organism>
<dbReference type="OrthoDB" id="662061at2"/>
<dbReference type="AlphaFoldDB" id="A0A423PG28"/>
<sequence length="194" mass="21796">MARNPNPQGKGGSTVLATLDDQRGALAKVPPKHIEQVTTELFTSMFVLESDFRFQPVPDKPYYLYRKPEGFWLGITPPRMMREAVGGRFIGVCTLQTDMTWTLELAEDVAADAAFMDWLATKRRDFEDRLGEAETVDDVLPVYERRFAFYRRASAFAVAHSLGRSMTQSGISGLSYDEARGLLTRETSDGDRDA</sequence>
<reference evidence="1 2" key="1">
    <citation type="submission" date="2013-10" db="EMBL/GenBank/DDBJ databases">
        <title>Salinisphaera halophila YIM 95161 Genome Sequencing.</title>
        <authorList>
            <person name="Lai Q."/>
            <person name="Li C."/>
            <person name="Shao Z."/>
        </authorList>
    </citation>
    <scope>NUCLEOTIDE SEQUENCE [LARGE SCALE GENOMIC DNA]</scope>
    <source>
        <strain evidence="1 2">YIM 95161</strain>
    </source>
</reference>
<evidence type="ECO:0000313" key="1">
    <source>
        <dbReference type="EMBL" id="ROO24609.1"/>
    </source>
</evidence>
<dbReference type="EMBL" id="AYKF01000125">
    <property type="protein sequence ID" value="ROO24609.1"/>
    <property type="molecule type" value="Genomic_DNA"/>
</dbReference>
<accession>A0A423PG28</accession>
<protein>
    <recommendedName>
        <fullName evidence="3">DUF2452 domain-containing protein</fullName>
    </recommendedName>
</protein>